<dbReference type="InterPro" id="IPR043128">
    <property type="entry name" value="Rev_trsase/Diguanyl_cyclase"/>
</dbReference>
<dbReference type="SUPFAM" id="SSF55785">
    <property type="entry name" value="PYP-like sensor domain (PAS domain)"/>
    <property type="match status" value="1"/>
</dbReference>
<dbReference type="InterPro" id="IPR035919">
    <property type="entry name" value="EAL_sf"/>
</dbReference>
<sequence length="623" mass="68957">MNSRALSNIPAKVLEQLPLKCSEGLGLALADDEDGAVMVFHWCNKAFSEITRYPHDEVVGRRGTILIGQDMEQGMHLLIIDKLMNWERFSVKTTTNRKTGEPYRVQMTWNPLSDPITGNRWWLCSLIELEGQPLEAWSRYAPTHGVADQEILAKYSEELVRLEKENRRLLDLAKTVARESTEDALTGLSNRRHFEVQLKAWVAALRKGGASFAVLYVDLDRFKSVNDTLGHGAGDRLLVHAAGVLRRLSGQEDLIARMGGDEFVILKPLGDSALKISGLADEIVHEMRKPFTFEGKSILCSASVGVALADAKMASPEQVVADADEALYHAKAHGRGRWSFFTAEMHSDSIATKQLATELLVACDRNEFVPYFQPIIDAKSGHIAGAEVLVRWSHPKRGLLLPGDFLHVAQAMGIMNRIDRIVFSALREEMQHFDETGVMLPRVSINVSAGRLEDPSFIHDIKSSALDPGRLVIEILESVYLERMSETVRWALDELNELGVTIAVDDFGTGHASVQGLLKIKPSILKIDKDFIRPVLDNDDSKELLAAIMGIGKSLGMNIVAEGVETEAHAQLARELGCQYLQGYFFGKPMCAYDLHQILLKTGGQLWCINKNLGVGASAKTAL</sequence>
<dbReference type="CDD" id="cd01949">
    <property type="entry name" value="GGDEF"/>
    <property type="match status" value="1"/>
</dbReference>
<keyword evidence="5" id="KW-1185">Reference proteome</keyword>
<dbReference type="AlphaFoldDB" id="A0A8J7WBD9"/>
<feature type="coiled-coil region" evidence="1">
    <location>
        <begin position="152"/>
        <end position="179"/>
    </location>
</feature>
<keyword evidence="1" id="KW-0175">Coiled coil</keyword>
<dbReference type="InterPro" id="IPR035965">
    <property type="entry name" value="PAS-like_dom_sf"/>
</dbReference>
<dbReference type="Pfam" id="PF00563">
    <property type="entry name" value="EAL"/>
    <property type="match status" value="1"/>
</dbReference>
<dbReference type="PANTHER" id="PTHR44757:SF2">
    <property type="entry name" value="BIOFILM ARCHITECTURE MAINTENANCE PROTEIN MBAA"/>
    <property type="match status" value="1"/>
</dbReference>
<proteinExistence type="predicted"/>
<dbReference type="Gene3D" id="3.20.20.450">
    <property type="entry name" value="EAL domain"/>
    <property type="match status" value="1"/>
</dbReference>
<dbReference type="SUPFAM" id="SSF141868">
    <property type="entry name" value="EAL domain-like"/>
    <property type="match status" value="1"/>
</dbReference>
<dbReference type="SUPFAM" id="SSF55073">
    <property type="entry name" value="Nucleotide cyclase"/>
    <property type="match status" value="1"/>
</dbReference>
<name>A0A8J7WBD9_9RHOB</name>
<evidence type="ECO:0000256" key="1">
    <source>
        <dbReference type="SAM" id="Coils"/>
    </source>
</evidence>
<evidence type="ECO:0000259" key="3">
    <source>
        <dbReference type="PROSITE" id="PS50887"/>
    </source>
</evidence>
<feature type="domain" description="EAL" evidence="2">
    <location>
        <begin position="352"/>
        <end position="603"/>
    </location>
</feature>
<dbReference type="Gene3D" id="3.30.70.270">
    <property type="match status" value="1"/>
</dbReference>
<dbReference type="Proteomes" id="UP000681356">
    <property type="component" value="Unassembled WGS sequence"/>
</dbReference>
<dbReference type="InterPro" id="IPR052155">
    <property type="entry name" value="Biofilm_reg_signaling"/>
</dbReference>
<dbReference type="RefSeq" id="WP_212535270.1">
    <property type="nucleotide sequence ID" value="NZ_JAGTUU010000001.1"/>
</dbReference>
<dbReference type="PROSITE" id="PS50883">
    <property type="entry name" value="EAL"/>
    <property type="match status" value="1"/>
</dbReference>
<dbReference type="PROSITE" id="PS50887">
    <property type="entry name" value="GGDEF"/>
    <property type="match status" value="1"/>
</dbReference>
<dbReference type="Gene3D" id="3.30.450.20">
    <property type="entry name" value="PAS domain"/>
    <property type="match status" value="1"/>
</dbReference>
<evidence type="ECO:0000313" key="5">
    <source>
        <dbReference type="Proteomes" id="UP000681356"/>
    </source>
</evidence>
<dbReference type="SMART" id="SM00267">
    <property type="entry name" value="GGDEF"/>
    <property type="match status" value="1"/>
</dbReference>
<protein>
    <submittedName>
        <fullName evidence="4">EAL domain-containing protein</fullName>
    </submittedName>
</protein>
<dbReference type="PANTHER" id="PTHR44757">
    <property type="entry name" value="DIGUANYLATE CYCLASE DGCP"/>
    <property type="match status" value="1"/>
</dbReference>
<dbReference type="NCBIfam" id="TIGR00254">
    <property type="entry name" value="GGDEF"/>
    <property type="match status" value="1"/>
</dbReference>
<comment type="caution">
    <text evidence="4">The sequence shown here is derived from an EMBL/GenBank/DDBJ whole genome shotgun (WGS) entry which is preliminary data.</text>
</comment>
<accession>A0A8J7WBD9</accession>
<dbReference type="InterPro" id="IPR029787">
    <property type="entry name" value="Nucleotide_cyclase"/>
</dbReference>
<reference evidence="4" key="1">
    <citation type="submission" date="2021-04" db="EMBL/GenBank/DDBJ databases">
        <authorList>
            <person name="Yoon J."/>
        </authorList>
    </citation>
    <scope>NUCLEOTIDE SEQUENCE</scope>
    <source>
        <strain evidence="4">KMU-90</strain>
    </source>
</reference>
<evidence type="ECO:0000313" key="4">
    <source>
        <dbReference type="EMBL" id="MBS0123329.1"/>
    </source>
</evidence>
<dbReference type="EMBL" id="JAGTUU010000001">
    <property type="protein sequence ID" value="MBS0123329.1"/>
    <property type="molecule type" value="Genomic_DNA"/>
</dbReference>
<evidence type="ECO:0000259" key="2">
    <source>
        <dbReference type="PROSITE" id="PS50883"/>
    </source>
</evidence>
<feature type="domain" description="GGDEF" evidence="3">
    <location>
        <begin position="210"/>
        <end position="343"/>
    </location>
</feature>
<dbReference type="SMART" id="SM00052">
    <property type="entry name" value="EAL"/>
    <property type="match status" value="1"/>
</dbReference>
<dbReference type="InterPro" id="IPR000160">
    <property type="entry name" value="GGDEF_dom"/>
</dbReference>
<organism evidence="4 5">
    <name type="scientific">Thetidibacter halocola</name>
    <dbReference type="NCBI Taxonomy" id="2827239"/>
    <lineage>
        <taxon>Bacteria</taxon>
        <taxon>Pseudomonadati</taxon>
        <taxon>Pseudomonadota</taxon>
        <taxon>Alphaproteobacteria</taxon>
        <taxon>Rhodobacterales</taxon>
        <taxon>Roseobacteraceae</taxon>
        <taxon>Thetidibacter</taxon>
    </lineage>
</organism>
<dbReference type="CDD" id="cd01948">
    <property type="entry name" value="EAL"/>
    <property type="match status" value="1"/>
</dbReference>
<dbReference type="Pfam" id="PF00990">
    <property type="entry name" value="GGDEF"/>
    <property type="match status" value="1"/>
</dbReference>
<dbReference type="InterPro" id="IPR001633">
    <property type="entry name" value="EAL_dom"/>
</dbReference>
<gene>
    <name evidence="4" type="ORF">KB874_04220</name>
</gene>